<reference evidence="1 2" key="1">
    <citation type="submission" date="2024-02" db="EMBL/GenBank/DDBJ databases">
        <authorList>
            <person name="Grouzdev D."/>
        </authorList>
    </citation>
    <scope>NUCLEOTIDE SEQUENCE [LARGE SCALE GENOMIC DNA]</scope>
    <source>
        <strain evidence="1 2">9N</strain>
    </source>
</reference>
<proteinExistence type="predicted"/>
<dbReference type="GO" id="GO:0032259">
    <property type="term" value="P:methylation"/>
    <property type="evidence" value="ECO:0007669"/>
    <property type="project" value="UniProtKB-KW"/>
</dbReference>
<accession>A0ABU7XC43</accession>
<gene>
    <name evidence="1" type="ORF">V3H18_00245</name>
</gene>
<dbReference type="EC" id="2.1.-.-" evidence="1"/>
<comment type="caution">
    <text evidence="1">The sequence shown here is derived from an EMBL/GenBank/DDBJ whole genome shotgun (WGS) entry which is preliminary data.</text>
</comment>
<keyword evidence="1" id="KW-0808">Transferase</keyword>
<dbReference type="Proteomes" id="UP001350748">
    <property type="component" value="Unassembled WGS sequence"/>
</dbReference>
<dbReference type="RefSeq" id="WP_332079836.1">
    <property type="nucleotide sequence ID" value="NZ_JAZHYN010000001.1"/>
</dbReference>
<dbReference type="SUPFAM" id="SSF53335">
    <property type="entry name" value="S-adenosyl-L-methionine-dependent methyltransferases"/>
    <property type="match status" value="1"/>
</dbReference>
<sequence>MTPNDIFYIQKLVDAGCIHSPVLELGAGYGGATAREVVERAGLEYKATDICGGPGVDYRANFEADDCLSNFPRTDFGSVFVLNVLEHAFLPIAVLDNAIKLCKAGGTVVTIAPCMWPVHNYPRDYQRLLPDWFVTYAERRPNVRLMERHFEFLGFGPVADFMQNGERRLPSPFRHTAESLYSRGVHKLFNTTGRGQWTAHHVAIGAVFEKA</sequence>
<keyword evidence="1" id="KW-0489">Methyltransferase</keyword>
<evidence type="ECO:0000313" key="2">
    <source>
        <dbReference type="Proteomes" id="UP001350748"/>
    </source>
</evidence>
<keyword evidence="2" id="KW-1185">Reference proteome</keyword>
<evidence type="ECO:0000313" key="1">
    <source>
        <dbReference type="EMBL" id="MEF3364956.1"/>
    </source>
</evidence>
<dbReference type="GO" id="GO:0008168">
    <property type="term" value="F:methyltransferase activity"/>
    <property type="evidence" value="ECO:0007669"/>
    <property type="project" value="UniProtKB-KW"/>
</dbReference>
<name>A0ABU7XC43_9HYPH</name>
<dbReference type="InterPro" id="IPR029063">
    <property type="entry name" value="SAM-dependent_MTases_sf"/>
</dbReference>
<protein>
    <submittedName>
        <fullName evidence="1">Class I SAM-dependent methyltransferase</fullName>
        <ecNumber evidence="1">2.1.-.-</ecNumber>
    </submittedName>
</protein>
<dbReference type="Gene3D" id="3.40.50.150">
    <property type="entry name" value="Vaccinia Virus protein VP39"/>
    <property type="match status" value="1"/>
</dbReference>
<dbReference type="EMBL" id="JAZHYN010000001">
    <property type="protein sequence ID" value="MEF3364956.1"/>
    <property type="molecule type" value="Genomic_DNA"/>
</dbReference>
<organism evidence="1 2">
    <name type="scientific">Methylocystis borbori</name>
    <dbReference type="NCBI Taxonomy" id="3118750"/>
    <lineage>
        <taxon>Bacteria</taxon>
        <taxon>Pseudomonadati</taxon>
        <taxon>Pseudomonadota</taxon>
        <taxon>Alphaproteobacteria</taxon>
        <taxon>Hyphomicrobiales</taxon>
        <taxon>Methylocystaceae</taxon>
        <taxon>Methylocystis</taxon>
    </lineage>
</organism>